<dbReference type="EMBL" id="CP002776">
    <property type="protein sequence ID" value="AEG32356.1"/>
    <property type="molecule type" value="Genomic_DNA"/>
</dbReference>
<dbReference type="PANTHER" id="PTHR13696:SF96">
    <property type="entry name" value="COBQ_COBB_MIND_PARA NUCLEOTIDE BINDING DOMAIN-CONTAINING PROTEIN"/>
    <property type="match status" value="1"/>
</dbReference>
<dbReference type="InterPro" id="IPR050678">
    <property type="entry name" value="DNA_Partitioning_ATPase"/>
</dbReference>
<dbReference type="Proteomes" id="UP000009232">
    <property type="component" value="Chromosome"/>
</dbReference>
<name>F6DB23_THICA</name>
<feature type="domain" description="CobQ/CobB/MinD/ParA nucleotide binding" evidence="1">
    <location>
        <begin position="5"/>
        <end position="128"/>
    </location>
</feature>
<evidence type="ECO:0000313" key="2">
    <source>
        <dbReference type="EMBL" id="AEG32356.1"/>
    </source>
</evidence>
<dbReference type="HOGENOM" id="CLU_037612_5_4_6"/>
<evidence type="ECO:0000313" key="3">
    <source>
        <dbReference type="Proteomes" id="UP000009232"/>
    </source>
</evidence>
<gene>
    <name evidence="2" type="ordered locus">Thicy_1599</name>
</gene>
<dbReference type="eggNOG" id="COG1192">
    <property type="taxonomic scope" value="Bacteria"/>
</dbReference>
<dbReference type="InterPro" id="IPR002586">
    <property type="entry name" value="CobQ/CobB/MinD/ParA_Nub-bd_dom"/>
</dbReference>
<protein>
    <submittedName>
        <fullName evidence="2">Cobyrinic acid ac-diamide synthase</fullName>
    </submittedName>
</protein>
<dbReference type="CDD" id="cd02042">
    <property type="entry name" value="ParAB_family"/>
    <property type="match status" value="1"/>
</dbReference>
<dbReference type="AlphaFoldDB" id="F6DB23"/>
<keyword evidence="3" id="KW-1185">Reference proteome</keyword>
<sequence>MIIQIGNIKGGCGKSTVSVNLAALLANLGKDVIIIDADRQATSSNWVLDRNETGLPRVNHVQVFDNIRDTVKDLGKRYEYVIVDSAGQDGRELRTGLTAVDRLLVPFRPSQPDLDVLPQLQEVIQLSKDFNPNLQVSAILTLAPTNPSIREIEEAQDYISDYRDIKLLSSIIRDRKVYRDAMGLGKGVVEMDNDKAKFEINQLWEELHGH</sequence>
<reference evidence="2 3" key="1">
    <citation type="submission" date="2011-05" db="EMBL/GenBank/DDBJ databases">
        <title>Complete sequence of Thioalkalimicrobium cyclicum ALM1.</title>
        <authorList>
            <consortium name="US DOE Joint Genome Institute"/>
            <person name="Lucas S."/>
            <person name="Han J."/>
            <person name="Lapidus A."/>
            <person name="Cheng J.-F."/>
            <person name="Goodwin L."/>
            <person name="Pitluck S."/>
            <person name="Peters L."/>
            <person name="Mikhailova N."/>
            <person name="Davenport K."/>
            <person name="Han C."/>
            <person name="Tapia R."/>
            <person name="Land M."/>
            <person name="Hauser L."/>
            <person name="Kyrpides N."/>
            <person name="Ivanova N."/>
            <person name="Pagani I."/>
            <person name="Kappler U."/>
            <person name="Woyke T."/>
        </authorList>
    </citation>
    <scope>NUCLEOTIDE SEQUENCE [LARGE SCALE GENOMIC DNA]</scope>
    <source>
        <strain evidence="3">DSM 14477 / JCM 11371 / ALM1</strain>
    </source>
</reference>
<accession>F6DB23</accession>
<proteinExistence type="predicted"/>
<dbReference type="OrthoDB" id="69313at2"/>
<dbReference type="STRING" id="717773.Thicy_1599"/>
<dbReference type="Pfam" id="PF01656">
    <property type="entry name" value="CbiA"/>
    <property type="match status" value="1"/>
</dbReference>
<dbReference type="SUPFAM" id="SSF52540">
    <property type="entry name" value="P-loop containing nucleoside triphosphate hydrolases"/>
    <property type="match status" value="1"/>
</dbReference>
<dbReference type="PANTHER" id="PTHR13696">
    <property type="entry name" value="P-LOOP CONTAINING NUCLEOSIDE TRIPHOSPHATE HYDROLASE"/>
    <property type="match status" value="1"/>
</dbReference>
<dbReference type="PIRSF" id="PIRSF009320">
    <property type="entry name" value="Nuc_binding_HP_1000"/>
    <property type="match status" value="1"/>
</dbReference>
<organism evidence="2 3">
    <name type="scientific">Thiomicrospira cyclica (strain DSM 14477 / JCM 11371 / ALM1)</name>
    <name type="common">Thioalkalimicrobium cyclicum</name>
    <dbReference type="NCBI Taxonomy" id="717773"/>
    <lineage>
        <taxon>Bacteria</taxon>
        <taxon>Pseudomonadati</taxon>
        <taxon>Pseudomonadota</taxon>
        <taxon>Gammaproteobacteria</taxon>
        <taxon>Thiotrichales</taxon>
        <taxon>Piscirickettsiaceae</taxon>
        <taxon>Thiomicrospira</taxon>
    </lineage>
</organism>
<dbReference type="KEGG" id="tcy:Thicy_1599"/>
<evidence type="ECO:0000259" key="1">
    <source>
        <dbReference type="Pfam" id="PF01656"/>
    </source>
</evidence>
<dbReference type="InterPro" id="IPR027417">
    <property type="entry name" value="P-loop_NTPase"/>
</dbReference>
<dbReference type="RefSeq" id="WP_013836127.1">
    <property type="nucleotide sequence ID" value="NC_015581.1"/>
</dbReference>
<dbReference type="Gene3D" id="3.40.50.300">
    <property type="entry name" value="P-loop containing nucleotide triphosphate hydrolases"/>
    <property type="match status" value="1"/>
</dbReference>